<sequence length="100" mass="11362">MDISRVNLINEAISTVNSSRTNTPKEPEFSFKEMVNNEINKLNDKKIQADELVEDFIQGDVEDLHTVLIASDEASLALELAVQVRNRLVEAYKEINNMQI</sequence>
<dbReference type="PANTHER" id="PTHR34653">
    <property type="match status" value="1"/>
</dbReference>
<proteinExistence type="inferred from homology"/>
<keyword evidence="6" id="KW-0282">Flagellum</keyword>
<dbReference type="PANTHER" id="PTHR34653:SF1">
    <property type="entry name" value="FLAGELLAR HOOK-BASAL BODY COMPLEX PROTEIN FLIE"/>
    <property type="match status" value="1"/>
</dbReference>
<gene>
    <name evidence="4 6" type="primary">fliE</name>
    <name evidence="6" type="ORF">H8707_08730</name>
</gene>
<keyword evidence="6" id="KW-0966">Cell projection</keyword>
<dbReference type="GO" id="GO:0005198">
    <property type="term" value="F:structural molecule activity"/>
    <property type="evidence" value="ECO:0007669"/>
    <property type="project" value="UniProtKB-UniRule"/>
</dbReference>
<evidence type="ECO:0000256" key="3">
    <source>
        <dbReference type="ARBA" id="ARBA00023143"/>
    </source>
</evidence>
<evidence type="ECO:0000313" key="7">
    <source>
        <dbReference type="Proteomes" id="UP000601171"/>
    </source>
</evidence>
<dbReference type="Pfam" id="PF02049">
    <property type="entry name" value="FliE"/>
    <property type="match status" value="1"/>
</dbReference>
<keyword evidence="3 4" id="KW-0975">Bacterial flagellum</keyword>
<evidence type="ECO:0000256" key="2">
    <source>
        <dbReference type="ARBA" id="ARBA00009272"/>
    </source>
</evidence>
<reference evidence="6" key="1">
    <citation type="submission" date="2020-08" db="EMBL/GenBank/DDBJ databases">
        <title>Genome public.</title>
        <authorList>
            <person name="Liu C."/>
            <person name="Sun Q."/>
        </authorList>
    </citation>
    <scope>NUCLEOTIDE SEQUENCE</scope>
    <source>
        <strain evidence="6">BX21</strain>
    </source>
</reference>
<keyword evidence="7" id="KW-1185">Reference proteome</keyword>
<dbReference type="HAMAP" id="MF_00724">
    <property type="entry name" value="FliE"/>
    <property type="match status" value="1"/>
</dbReference>
<comment type="caution">
    <text evidence="6">The sequence shown here is derived from an EMBL/GenBank/DDBJ whole genome shotgun (WGS) entry which is preliminary data.</text>
</comment>
<dbReference type="EMBL" id="JACRTG010000018">
    <property type="protein sequence ID" value="MBC8588324.1"/>
    <property type="molecule type" value="Genomic_DNA"/>
</dbReference>
<dbReference type="AlphaFoldDB" id="A0A926EXY1"/>
<evidence type="ECO:0000256" key="1">
    <source>
        <dbReference type="ARBA" id="ARBA00004117"/>
    </source>
</evidence>
<dbReference type="RefSeq" id="WP_262429773.1">
    <property type="nucleotide sequence ID" value="NZ_JACRTG010000018.1"/>
</dbReference>
<name>A0A926EXY1_9FIRM</name>
<dbReference type="Proteomes" id="UP000601171">
    <property type="component" value="Unassembled WGS sequence"/>
</dbReference>
<evidence type="ECO:0000256" key="5">
    <source>
        <dbReference type="NCBIfam" id="TIGR00205"/>
    </source>
</evidence>
<comment type="similarity">
    <text evidence="2 4">Belongs to the FliE family.</text>
</comment>
<dbReference type="GO" id="GO:0071973">
    <property type="term" value="P:bacterial-type flagellum-dependent cell motility"/>
    <property type="evidence" value="ECO:0007669"/>
    <property type="project" value="InterPro"/>
</dbReference>
<dbReference type="GO" id="GO:0003774">
    <property type="term" value="F:cytoskeletal motor activity"/>
    <property type="evidence" value="ECO:0007669"/>
    <property type="project" value="InterPro"/>
</dbReference>
<dbReference type="PRINTS" id="PR01006">
    <property type="entry name" value="FLGHOOKFLIE"/>
</dbReference>
<keyword evidence="6" id="KW-0969">Cilium</keyword>
<dbReference type="InterPro" id="IPR001624">
    <property type="entry name" value="FliE"/>
</dbReference>
<accession>A0A926EXY1</accession>
<dbReference type="NCBIfam" id="TIGR00205">
    <property type="entry name" value="fliE"/>
    <property type="match status" value="1"/>
</dbReference>
<evidence type="ECO:0000256" key="4">
    <source>
        <dbReference type="HAMAP-Rule" id="MF_00724"/>
    </source>
</evidence>
<organism evidence="6 7">
    <name type="scientific">Paratissierella segnis</name>
    <dbReference type="NCBI Taxonomy" id="2763679"/>
    <lineage>
        <taxon>Bacteria</taxon>
        <taxon>Bacillati</taxon>
        <taxon>Bacillota</taxon>
        <taxon>Tissierellia</taxon>
        <taxon>Tissierellales</taxon>
        <taxon>Tissierellaceae</taxon>
        <taxon>Paratissierella</taxon>
    </lineage>
</organism>
<comment type="subcellular location">
    <subcellularLocation>
        <location evidence="1 4">Bacterial flagellum basal body</location>
    </subcellularLocation>
</comment>
<evidence type="ECO:0000313" key="6">
    <source>
        <dbReference type="EMBL" id="MBC8588324.1"/>
    </source>
</evidence>
<protein>
    <recommendedName>
        <fullName evidence="4 5">Flagellar hook-basal body complex protein FliE</fullName>
    </recommendedName>
</protein>
<dbReference type="GO" id="GO:0009425">
    <property type="term" value="C:bacterial-type flagellum basal body"/>
    <property type="evidence" value="ECO:0007669"/>
    <property type="project" value="UniProtKB-SubCell"/>
</dbReference>